<dbReference type="PANTHER" id="PTHR11435">
    <property type="entry name" value="NADH UBIQUINONE OXIDOREDUCTASE SUBUNIT ND6"/>
    <property type="match status" value="1"/>
</dbReference>
<dbReference type="GO" id="GO:0008137">
    <property type="term" value="F:NADH dehydrogenase (ubiquinone) activity"/>
    <property type="evidence" value="ECO:0007669"/>
    <property type="project" value="UniProtKB-UniRule"/>
</dbReference>
<dbReference type="InterPro" id="IPR050269">
    <property type="entry name" value="ComplexI_Subunit6"/>
</dbReference>
<evidence type="ECO:0000256" key="2">
    <source>
        <dbReference type="ARBA" id="ARBA00005698"/>
    </source>
</evidence>
<evidence type="ECO:0000256" key="5">
    <source>
        <dbReference type="ARBA" id="ARBA00022448"/>
    </source>
</evidence>
<evidence type="ECO:0000256" key="13">
    <source>
        <dbReference type="ARBA" id="ARBA00023136"/>
    </source>
</evidence>
<gene>
    <name evidence="16" type="primary">ND6</name>
</gene>
<comment type="subcellular location">
    <subcellularLocation>
        <location evidence="1 15">Mitochondrion membrane</location>
        <topology evidence="1 15">Multi-pass membrane protein</topology>
    </subcellularLocation>
</comment>
<dbReference type="AlphaFoldDB" id="D1G5K6"/>
<keyword evidence="9 15" id="KW-0249">Electron transport</keyword>
<comment type="similarity">
    <text evidence="2 15">Belongs to the complex I subunit 6 family.</text>
</comment>
<sequence length="164" mass="18810">MMEMITAVLITSVITFALCNHPLSMGLTLLVTTIFVALVGGLKSFNFWYSFILFMIMVGGMMILFIYMTSITSNEKFEMPYKMILSTFVLIMIMSYLLSENPMFSLQEMSNEEMNKNNILEISMNKYFIENSYQILLMLIIYLLVTLIAVVKITNISAGPLRKK</sequence>
<keyword evidence="8 15" id="KW-1278">Translocase</keyword>
<dbReference type="CTD" id="4541"/>
<dbReference type="GeneID" id="8656337"/>
<keyword evidence="7 15" id="KW-0812">Transmembrane</keyword>
<evidence type="ECO:0000256" key="11">
    <source>
        <dbReference type="ARBA" id="ARBA00023027"/>
    </source>
</evidence>
<feature type="transmembrane region" description="Helical" evidence="15">
    <location>
        <begin position="47"/>
        <end position="67"/>
    </location>
</feature>
<evidence type="ECO:0000256" key="14">
    <source>
        <dbReference type="ARBA" id="ARBA00049551"/>
    </source>
</evidence>
<protein>
    <recommendedName>
        <fullName evidence="4 15">NADH-ubiquinone oxidoreductase chain 6</fullName>
        <ecNumber evidence="3 15">7.1.1.2</ecNumber>
    </recommendedName>
</protein>
<keyword evidence="13 15" id="KW-0472">Membrane</keyword>
<evidence type="ECO:0000256" key="8">
    <source>
        <dbReference type="ARBA" id="ARBA00022967"/>
    </source>
</evidence>
<evidence type="ECO:0000256" key="7">
    <source>
        <dbReference type="ARBA" id="ARBA00022692"/>
    </source>
</evidence>
<accession>D1G5K6</accession>
<comment type="function">
    <text evidence="15">Core subunit of the mitochondrial membrane respiratory chain NADH dehydrogenase (Complex I) which catalyzes electron transfer from NADH through the respiratory chain, using ubiquinone as an electron acceptor. Essential for the catalytic activity and assembly of complex I.</text>
</comment>
<organism evidence="16">
    <name type="scientific">Chauliognathus opacus</name>
    <name type="common">Soldier beetle</name>
    <dbReference type="NCBI Taxonomy" id="528223"/>
    <lineage>
        <taxon>Eukaryota</taxon>
        <taxon>Metazoa</taxon>
        <taxon>Ecdysozoa</taxon>
        <taxon>Arthropoda</taxon>
        <taxon>Hexapoda</taxon>
        <taxon>Insecta</taxon>
        <taxon>Pterygota</taxon>
        <taxon>Neoptera</taxon>
        <taxon>Endopterygota</taxon>
        <taxon>Coleoptera</taxon>
        <taxon>Polyphaga</taxon>
        <taxon>Elateriformia</taxon>
        <taxon>Elateroidea</taxon>
        <taxon>Cantharidae</taxon>
        <taxon>Chauliognathinae</taxon>
        <taxon>Chauliognathus</taxon>
    </lineage>
</organism>
<geneLocation type="mitochondrion" evidence="16"/>
<dbReference type="Pfam" id="PF00499">
    <property type="entry name" value="Oxidored_q3"/>
    <property type="match status" value="1"/>
</dbReference>
<proteinExistence type="inferred from homology"/>
<evidence type="ECO:0000256" key="4">
    <source>
        <dbReference type="ARBA" id="ARBA00021095"/>
    </source>
</evidence>
<evidence type="ECO:0000256" key="9">
    <source>
        <dbReference type="ARBA" id="ARBA00022982"/>
    </source>
</evidence>
<keyword evidence="5 15" id="KW-0813">Transport</keyword>
<keyword evidence="12 15" id="KW-0496">Mitochondrion</keyword>
<dbReference type="InterPro" id="IPR001457">
    <property type="entry name" value="NADH_UbQ/plastoQ_OxRdtase_su6"/>
</dbReference>
<dbReference type="EMBL" id="FJ613418">
    <property type="protein sequence ID" value="ACM45021.1"/>
    <property type="molecule type" value="Genomic_DNA"/>
</dbReference>
<evidence type="ECO:0000256" key="10">
    <source>
        <dbReference type="ARBA" id="ARBA00022989"/>
    </source>
</evidence>
<keyword evidence="15" id="KW-0830">Ubiquinone</keyword>
<dbReference type="PANTHER" id="PTHR11435:SF1">
    <property type="entry name" value="NADH-UBIQUINONE OXIDOREDUCTASE CHAIN 6"/>
    <property type="match status" value="1"/>
</dbReference>
<evidence type="ECO:0000313" key="16">
    <source>
        <dbReference type="EMBL" id="ACM45021.1"/>
    </source>
</evidence>
<evidence type="ECO:0000256" key="6">
    <source>
        <dbReference type="ARBA" id="ARBA00022660"/>
    </source>
</evidence>
<dbReference type="EC" id="7.1.1.2" evidence="3 15"/>
<keyword evidence="10 15" id="KW-1133">Transmembrane helix</keyword>
<feature type="transmembrane region" description="Helical" evidence="15">
    <location>
        <begin position="79"/>
        <end position="99"/>
    </location>
</feature>
<feature type="transmembrane region" description="Helical" evidence="15">
    <location>
        <begin position="133"/>
        <end position="154"/>
    </location>
</feature>
<evidence type="ECO:0000256" key="12">
    <source>
        <dbReference type="ARBA" id="ARBA00023128"/>
    </source>
</evidence>
<keyword evidence="6 15" id="KW-0679">Respiratory chain</keyword>
<evidence type="ECO:0000256" key="15">
    <source>
        <dbReference type="RuleBase" id="RU004430"/>
    </source>
</evidence>
<name>D1G5K6_CHAOP</name>
<dbReference type="RefSeq" id="YP_003331299.1">
    <property type="nucleotide sequence ID" value="NC_013576.1"/>
</dbReference>
<dbReference type="GO" id="GO:0031966">
    <property type="term" value="C:mitochondrial membrane"/>
    <property type="evidence" value="ECO:0007669"/>
    <property type="project" value="UniProtKB-SubCell"/>
</dbReference>
<evidence type="ECO:0000256" key="3">
    <source>
        <dbReference type="ARBA" id="ARBA00012944"/>
    </source>
</evidence>
<evidence type="ECO:0000256" key="1">
    <source>
        <dbReference type="ARBA" id="ARBA00004225"/>
    </source>
</evidence>
<reference evidence="16" key="1">
    <citation type="journal article" date="2009" name="Syst. Biol.">
        <title>Nonstationary evolution and compositional heterogeneity in beetle mitochondrial phylogenomics.</title>
        <authorList>
            <person name="Sheffield N.C."/>
            <person name="Song H."/>
            <person name="Cameron S.L."/>
            <person name="Whiting M.F."/>
        </authorList>
    </citation>
    <scope>NUCLEOTIDE SEQUENCE</scope>
</reference>
<keyword evidence="11 15" id="KW-0520">NAD</keyword>
<comment type="catalytic activity">
    <reaction evidence="14 15">
        <text>a ubiquinone + NADH + 5 H(+)(in) = a ubiquinol + NAD(+) + 4 H(+)(out)</text>
        <dbReference type="Rhea" id="RHEA:29091"/>
        <dbReference type="Rhea" id="RHEA-COMP:9565"/>
        <dbReference type="Rhea" id="RHEA-COMP:9566"/>
        <dbReference type="ChEBI" id="CHEBI:15378"/>
        <dbReference type="ChEBI" id="CHEBI:16389"/>
        <dbReference type="ChEBI" id="CHEBI:17976"/>
        <dbReference type="ChEBI" id="CHEBI:57540"/>
        <dbReference type="ChEBI" id="CHEBI:57945"/>
        <dbReference type="EC" id="7.1.1.2"/>
    </reaction>
</comment>